<reference evidence="3" key="1">
    <citation type="submission" date="2021-12" db="EMBL/GenBank/DDBJ databases">
        <title>Convergent genome expansion in fungi linked to evolution of root-endophyte symbiosis.</title>
        <authorList>
            <consortium name="DOE Joint Genome Institute"/>
            <person name="Ke Y.-H."/>
            <person name="Bonito G."/>
            <person name="Liao H.-L."/>
            <person name="Looney B."/>
            <person name="Rojas-Flechas A."/>
            <person name="Nash J."/>
            <person name="Hameed K."/>
            <person name="Schadt C."/>
            <person name="Martin F."/>
            <person name="Crous P.W."/>
            <person name="Miettinen O."/>
            <person name="Magnuson J.K."/>
            <person name="Labbe J."/>
            <person name="Jacobson D."/>
            <person name="Doktycz M.J."/>
            <person name="Veneault-Fourrey C."/>
            <person name="Kuo A."/>
            <person name="Mondo S."/>
            <person name="Calhoun S."/>
            <person name="Riley R."/>
            <person name="Ohm R."/>
            <person name="LaButti K."/>
            <person name="Andreopoulos B."/>
            <person name="Pangilinan J."/>
            <person name="Nolan M."/>
            <person name="Tritt A."/>
            <person name="Clum A."/>
            <person name="Lipzen A."/>
            <person name="Daum C."/>
            <person name="Barry K."/>
            <person name="Grigoriev I.V."/>
            <person name="Vilgalys R."/>
        </authorList>
    </citation>
    <scope>NUCLEOTIDE SEQUENCE</scope>
    <source>
        <strain evidence="3">PMI_201</strain>
    </source>
</reference>
<keyword evidence="2" id="KW-1133">Transmembrane helix</keyword>
<feature type="transmembrane region" description="Helical" evidence="2">
    <location>
        <begin position="31"/>
        <end position="54"/>
    </location>
</feature>
<accession>A0AAD4KKN5</accession>
<name>A0AAD4KKN5_9EURO</name>
<evidence type="ECO:0000313" key="4">
    <source>
        <dbReference type="Proteomes" id="UP001201262"/>
    </source>
</evidence>
<comment type="caution">
    <text evidence="3">The sequence shown here is derived from an EMBL/GenBank/DDBJ whole genome shotgun (WGS) entry which is preliminary data.</text>
</comment>
<dbReference type="InterPro" id="IPR053008">
    <property type="entry name" value="Phomopsin_biosynth_assoc"/>
</dbReference>
<evidence type="ECO:0000256" key="1">
    <source>
        <dbReference type="SAM" id="MobiDB-lite"/>
    </source>
</evidence>
<feature type="region of interest" description="Disordered" evidence="1">
    <location>
        <begin position="1"/>
        <end position="23"/>
    </location>
</feature>
<keyword evidence="4" id="KW-1185">Reference proteome</keyword>
<keyword evidence="2" id="KW-0472">Membrane</keyword>
<dbReference type="GeneID" id="70252495"/>
<sequence length="218" mass="25091">MEKFDSDVETLLPDRDNSTGRRREAMRRPKNLYVISLSLSLVTIIIFQVVILYASFRNTSFASPAGNGLYKVWKGCGTNASEARSLGCVFDVMMNAWTREECYNKGLSEEYLAEWNFQFFYDVEGTREIPLSVMREGEHTYMYSTEYQHRGHCIYTWKMQALALEAQGRGEVKQCDDETFSYHHTIHCADILANSPREPPYAMGYGDVKFLSCGPYLE</sequence>
<evidence type="ECO:0000313" key="3">
    <source>
        <dbReference type="EMBL" id="KAH8693688.1"/>
    </source>
</evidence>
<organism evidence="3 4">
    <name type="scientific">Talaromyces proteolyticus</name>
    <dbReference type="NCBI Taxonomy" id="1131652"/>
    <lineage>
        <taxon>Eukaryota</taxon>
        <taxon>Fungi</taxon>
        <taxon>Dikarya</taxon>
        <taxon>Ascomycota</taxon>
        <taxon>Pezizomycotina</taxon>
        <taxon>Eurotiomycetes</taxon>
        <taxon>Eurotiomycetidae</taxon>
        <taxon>Eurotiales</taxon>
        <taxon>Trichocomaceae</taxon>
        <taxon>Talaromyces</taxon>
        <taxon>Talaromyces sect. Bacilispori</taxon>
    </lineage>
</organism>
<dbReference type="Proteomes" id="UP001201262">
    <property type="component" value="Unassembled WGS sequence"/>
</dbReference>
<evidence type="ECO:0000256" key="2">
    <source>
        <dbReference type="SAM" id="Phobius"/>
    </source>
</evidence>
<dbReference type="PANTHER" id="PTHR35896:SF3">
    <property type="entry name" value="MAJOR FACILITATOR SUPERFAMILY TRANSPORTER"/>
    <property type="match status" value="1"/>
</dbReference>
<dbReference type="AlphaFoldDB" id="A0AAD4KKN5"/>
<proteinExistence type="predicted"/>
<keyword evidence="2" id="KW-0812">Transmembrane</keyword>
<dbReference type="RefSeq" id="XP_046069358.1">
    <property type="nucleotide sequence ID" value="XM_046222208.1"/>
</dbReference>
<dbReference type="PANTHER" id="PTHR35896">
    <property type="entry name" value="IG-LIKE DOMAIN-CONTAINING PROTEIN"/>
    <property type="match status" value="1"/>
</dbReference>
<gene>
    <name evidence="3" type="ORF">BGW36DRAFT_463353</name>
</gene>
<protein>
    <submittedName>
        <fullName evidence="3">Uncharacterized protein</fullName>
    </submittedName>
</protein>
<dbReference type="EMBL" id="JAJTJA010000009">
    <property type="protein sequence ID" value="KAH8693688.1"/>
    <property type="molecule type" value="Genomic_DNA"/>
</dbReference>